<name>A0ABT0BZL5_9BACT</name>
<proteinExistence type="predicted"/>
<feature type="transmembrane region" description="Helical" evidence="1">
    <location>
        <begin position="16"/>
        <end position="34"/>
    </location>
</feature>
<comment type="caution">
    <text evidence="2">The sequence shown here is derived from an EMBL/GenBank/DDBJ whole genome shotgun (WGS) entry which is preliminary data.</text>
</comment>
<dbReference type="RefSeq" id="WP_243323968.1">
    <property type="nucleotide sequence ID" value="NZ_JAKZMM010000011.1"/>
</dbReference>
<reference evidence="2 3" key="1">
    <citation type="submission" date="2022-03" db="EMBL/GenBank/DDBJ databases">
        <title>Parabacteroides sp. nov. isolated from swine feces.</title>
        <authorList>
            <person name="Bak J.E."/>
        </authorList>
    </citation>
    <scope>NUCLEOTIDE SEQUENCE [LARGE SCALE GENOMIC DNA]</scope>
    <source>
        <strain evidence="2 3">AGMB00274</strain>
    </source>
</reference>
<gene>
    <name evidence="2" type="ORF">MUN53_06235</name>
</gene>
<sequence>LPNGKSLFPNSSETSLVHNCFLSSSCFLGVNLIYKKTINENQICFSGKNESFTLKGSLIAVAVPV</sequence>
<accession>A0ABT0BZL5</accession>
<dbReference type="Proteomes" id="UP001165444">
    <property type="component" value="Unassembled WGS sequence"/>
</dbReference>
<evidence type="ECO:0000313" key="2">
    <source>
        <dbReference type="EMBL" id="MCJ2380212.1"/>
    </source>
</evidence>
<evidence type="ECO:0000256" key="1">
    <source>
        <dbReference type="SAM" id="Phobius"/>
    </source>
</evidence>
<keyword evidence="1" id="KW-1133">Transmembrane helix</keyword>
<feature type="non-terminal residue" evidence="2">
    <location>
        <position position="1"/>
    </location>
</feature>
<protein>
    <submittedName>
        <fullName evidence="2">Uncharacterized protein</fullName>
    </submittedName>
</protein>
<keyword evidence="3" id="KW-1185">Reference proteome</keyword>
<organism evidence="2 3">
    <name type="scientific">Parabacteroides faecalis</name>
    <dbReference type="NCBI Taxonomy" id="2924040"/>
    <lineage>
        <taxon>Bacteria</taxon>
        <taxon>Pseudomonadati</taxon>
        <taxon>Bacteroidota</taxon>
        <taxon>Bacteroidia</taxon>
        <taxon>Bacteroidales</taxon>
        <taxon>Tannerellaceae</taxon>
        <taxon>Parabacteroides</taxon>
    </lineage>
</organism>
<evidence type="ECO:0000313" key="3">
    <source>
        <dbReference type="Proteomes" id="UP001165444"/>
    </source>
</evidence>
<keyword evidence="1" id="KW-0472">Membrane</keyword>
<keyword evidence="1" id="KW-0812">Transmembrane</keyword>
<dbReference type="EMBL" id="JAKZMM010000011">
    <property type="protein sequence ID" value="MCJ2380212.1"/>
    <property type="molecule type" value="Genomic_DNA"/>
</dbReference>